<protein>
    <recommendedName>
        <fullName evidence="4">Phage holin</fullName>
    </recommendedName>
</protein>
<evidence type="ECO:0008006" key="4">
    <source>
        <dbReference type="Google" id="ProtNLM"/>
    </source>
</evidence>
<dbReference type="RefSeq" id="WP_218322522.1">
    <property type="nucleotide sequence ID" value="NZ_JAEEGC010000124.1"/>
</dbReference>
<dbReference type="AlphaFoldDB" id="A0A949U164"/>
<keyword evidence="3" id="KW-1185">Reference proteome</keyword>
<evidence type="ECO:0000313" key="3">
    <source>
        <dbReference type="Proteomes" id="UP000694308"/>
    </source>
</evidence>
<reference evidence="2" key="1">
    <citation type="submission" date="2020-12" db="EMBL/GenBank/DDBJ databases">
        <title>Clostridium thailandense sp. nov., a novel acetogenic bacterium isolated from peat land soil in Thailand.</title>
        <authorList>
            <person name="Chaikitkaew S."/>
            <person name="Birkeland N.K."/>
        </authorList>
    </citation>
    <scope>NUCLEOTIDE SEQUENCE</scope>
    <source>
        <strain evidence="2">PL3</strain>
    </source>
</reference>
<comment type="caution">
    <text evidence="2">The sequence shown here is derived from an EMBL/GenBank/DDBJ whole genome shotgun (WGS) entry which is preliminary data.</text>
</comment>
<keyword evidence="1" id="KW-1133">Transmembrane helix</keyword>
<proteinExistence type="predicted"/>
<organism evidence="2 3">
    <name type="scientific">Clostridium thailandense</name>
    <dbReference type="NCBI Taxonomy" id="2794346"/>
    <lineage>
        <taxon>Bacteria</taxon>
        <taxon>Bacillati</taxon>
        <taxon>Bacillota</taxon>
        <taxon>Clostridia</taxon>
        <taxon>Eubacteriales</taxon>
        <taxon>Clostridiaceae</taxon>
        <taxon>Clostridium</taxon>
    </lineage>
</organism>
<evidence type="ECO:0000313" key="2">
    <source>
        <dbReference type="EMBL" id="MBV7275470.1"/>
    </source>
</evidence>
<dbReference type="EMBL" id="JAEEGC010000124">
    <property type="protein sequence ID" value="MBV7275470.1"/>
    <property type="molecule type" value="Genomic_DNA"/>
</dbReference>
<accession>A0A949U164</accession>
<gene>
    <name evidence="2" type="ORF">I6U48_21440</name>
</gene>
<evidence type="ECO:0000256" key="1">
    <source>
        <dbReference type="SAM" id="Phobius"/>
    </source>
</evidence>
<dbReference type="Proteomes" id="UP000694308">
    <property type="component" value="Unassembled WGS sequence"/>
</dbReference>
<sequence>MENQVMSIFVQAVLSILGVLVSYLTTVAVSYLNKKKEALIKQMGAEQYNATYNIAKGIYFAVEQQFKLSSQSGKQKAEEFNKLLLSKIPGLTQEEIDHFREAIVGEINSQLNKTNLIDPAK</sequence>
<name>A0A949U164_9CLOT</name>
<keyword evidence="1" id="KW-0812">Transmembrane</keyword>
<feature type="transmembrane region" description="Helical" evidence="1">
    <location>
        <begin position="6"/>
        <end position="32"/>
    </location>
</feature>
<keyword evidence="1" id="KW-0472">Membrane</keyword>